<evidence type="ECO:0000313" key="2">
    <source>
        <dbReference type="Proteomes" id="UP000242253"/>
    </source>
</evidence>
<reference evidence="1 2" key="1">
    <citation type="journal article" date="2016" name="Sci. Rep.">
        <title>Comparative genomics and functional analysis of the 936 group of lactococcal Siphoviridae phages.</title>
        <authorList>
            <person name="Murphy J."/>
            <person name="Bottacini F."/>
            <person name="Mahony J."/>
            <person name="Kelleher P."/>
            <person name="Neve H."/>
            <person name="Zomer A."/>
            <person name="Nauta A."/>
            <person name="van Sinderen D."/>
        </authorList>
    </citation>
    <scope>NUCLEOTIDE SEQUENCE [LARGE SCALE GENOMIC DNA]</scope>
</reference>
<proteinExistence type="predicted"/>
<organism evidence="1 2">
    <name type="scientific">Lactococcus phage 936 group phage PhiA.16</name>
    <dbReference type="NCBI Taxonomy" id="1636724"/>
    <lineage>
        <taxon>Viruses</taxon>
        <taxon>Duplodnaviria</taxon>
        <taxon>Heunggongvirae</taxon>
        <taxon>Uroviricota</taxon>
        <taxon>Caudoviricetes</taxon>
        <taxon>Skunavirus</taxon>
        <taxon>Skunavirus A16</taxon>
    </lineage>
</organism>
<name>A0A126H965_9CAUD</name>
<evidence type="ECO:0000313" key="1">
    <source>
        <dbReference type="EMBL" id="ALM63121.1"/>
    </source>
</evidence>
<dbReference type="Proteomes" id="UP000242253">
    <property type="component" value="Segment"/>
</dbReference>
<keyword evidence="2" id="KW-1185">Reference proteome</keyword>
<dbReference type="EMBL" id="KP793102">
    <property type="protein sequence ID" value="ALM63121.1"/>
    <property type="molecule type" value="Genomic_DNA"/>
</dbReference>
<accession>A0A126H965</accession>
<protein>
    <submittedName>
        <fullName evidence="1">Uncharacterized protein</fullName>
    </submittedName>
</protein>
<sequence length="50" mass="5895">MEEYDVNVRVELFDIVKAHNEDEAVKIVEEKLLKDQSLLMDNLEFEVNEA</sequence>
<gene>
    <name evidence="1" type="ORF">PhiA16_31</name>
</gene>